<evidence type="ECO:0000313" key="3">
    <source>
        <dbReference type="Proteomes" id="UP000267029"/>
    </source>
</evidence>
<sequence>MCRTRHYVVASQRLCNVYKGLSHSESQVGKGAALPANSVDTEASQDRSRSHQRSIRQSSTSRSRSRSALSSRLSFFSRRKLPFSLDAYTTALPLCHYQLLANAIGSVDSTRSSLAFNGLSPDRAYTYLDADKLCKLILTSSTNSYYQSRN</sequence>
<keyword evidence="3" id="KW-1185">Reference proteome</keyword>
<reference evidence="4" key="1">
    <citation type="submission" date="2017-02" db="UniProtKB">
        <authorList>
            <consortium name="WormBaseParasite"/>
        </authorList>
    </citation>
    <scope>IDENTIFICATION</scope>
</reference>
<proteinExistence type="predicted"/>
<dbReference type="AlphaFoldDB" id="A0A0R3UBH0"/>
<accession>A0A0R3UBH0</accession>
<protein>
    <submittedName>
        <fullName evidence="2 4">Uncharacterized protein</fullName>
    </submittedName>
</protein>
<name>A0A0R3UBH0_MESCO</name>
<evidence type="ECO:0000313" key="2">
    <source>
        <dbReference type="EMBL" id="VDD78266.1"/>
    </source>
</evidence>
<dbReference type="WBParaSite" id="MCOS_0000426801-mRNA-1">
    <property type="protein sequence ID" value="MCOS_0000426801-mRNA-1"/>
    <property type="gene ID" value="MCOS_0000426801"/>
</dbReference>
<feature type="region of interest" description="Disordered" evidence="1">
    <location>
        <begin position="29"/>
        <end position="69"/>
    </location>
</feature>
<gene>
    <name evidence="2" type="ORF">MCOS_LOCUS4269</name>
</gene>
<dbReference type="Proteomes" id="UP000267029">
    <property type="component" value="Unassembled WGS sequence"/>
</dbReference>
<reference evidence="2 3" key="2">
    <citation type="submission" date="2018-10" db="EMBL/GenBank/DDBJ databases">
        <authorList>
            <consortium name="Pathogen Informatics"/>
        </authorList>
    </citation>
    <scope>NUCLEOTIDE SEQUENCE [LARGE SCALE GENOMIC DNA]</scope>
</reference>
<organism evidence="4">
    <name type="scientific">Mesocestoides corti</name>
    <name type="common">Flatworm</name>
    <dbReference type="NCBI Taxonomy" id="53468"/>
    <lineage>
        <taxon>Eukaryota</taxon>
        <taxon>Metazoa</taxon>
        <taxon>Spiralia</taxon>
        <taxon>Lophotrochozoa</taxon>
        <taxon>Platyhelminthes</taxon>
        <taxon>Cestoda</taxon>
        <taxon>Eucestoda</taxon>
        <taxon>Cyclophyllidea</taxon>
        <taxon>Mesocestoididae</taxon>
        <taxon>Mesocestoides</taxon>
    </lineage>
</organism>
<evidence type="ECO:0000313" key="4">
    <source>
        <dbReference type="WBParaSite" id="MCOS_0000426801-mRNA-1"/>
    </source>
</evidence>
<feature type="compositionally biased region" description="Low complexity" evidence="1">
    <location>
        <begin position="55"/>
        <end position="69"/>
    </location>
</feature>
<evidence type="ECO:0000256" key="1">
    <source>
        <dbReference type="SAM" id="MobiDB-lite"/>
    </source>
</evidence>
<dbReference type="EMBL" id="UXSR01001442">
    <property type="protein sequence ID" value="VDD78266.1"/>
    <property type="molecule type" value="Genomic_DNA"/>
</dbReference>